<keyword evidence="3" id="KW-1185">Reference proteome</keyword>
<evidence type="ECO:0000313" key="3">
    <source>
        <dbReference type="Proteomes" id="UP000007488"/>
    </source>
</evidence>
<dbReference type="STRING" id="645991.Sgly_2288"/>
<dbReference type="EMBL" id="CP002547">
    <property type="protein sequence ID" value="ADY56577.1"/>
    <property type="molecule type" value="Genomic_DNA"/>
</dbReference>
<gene>
    <name evidence="2" type="ordered locus">Sgly_2288</name>
</gene>
<evidence type="ECO:0000313" key="2">
    <source>
        <dbReference type="EMBL" id="ADY56577.1"/>
    </source>
</evidence>
<dbReference type="GO" id="GO:0005975">
    <property type="term" value="P:carbohydrate metabolic process"/>
    <property type="evidence" value="ECO:0007669"/>
    <property type="project" value="InterPro"/>
</dbReference>
<name>F0SUC7_SYNGF</name>
<dbReference type="RefSeq" id="WP_013625442.1">
    <property type="nucleotide sequence ID" value="NC_015172.1"/>
</dbReference>
<dbReference type="OrthoDB" id="1016932at2"/>
<evidence type="ECO:0000259" key="1">
    <source>
        <dbReference type="Pfam" id="PF08308"/>
    </source>
</evidence>
<protein>
    <recommendedName>
        <fullName evidence="1">PEGA domain-containing protein</fullName>
    </recommendedName>
</protein>
<dbReference type="KEGG" id="sgy:Sgly_2288"/>
<reference evidence="2 3" key="1">
    <citation type="journal article" date="2011" name="Stand. Genomic Sci.">
        <title>Complete genome sequence of Syntrophobotulus glycolicus type strain (FlGlyR).</title>
        <authorList>
            <person name="Han C."/>
            <person name="Mwirichia R."/>
            <person name="Chertkov O."/>
            <person name="Held B."/>
            <person name="Lapidus A."/>
            <person name="Nolan M."/>
            <person name="Lucas S."/>
            <person name="Hammon N."/>
            <person name="Deshpande S."/>
            <person name="Cheng J.F."/>
            <person name="Tapia R."/>
            <person name="Goodwin L."/>
            <person name="Pitluck S."/>
            <person name="Huntemann M."/>
            <person name="Liolios K."/>
            <person name="Ivanova N."/>
            <person name="Pagani I."/>
            <person name="Mavromatis K."/>
            <person name="Ovchinikova G."/>
            <person name="Pati A."/>
            <person name="Chen A."/>
            <person name="Palaniappan K."/>
            <person name="Land M."/>
            <person name="Hauser L."/>
            <person name="Brambilla E.M."/>
            <person name="Rohde M."/>
            <person name="Spring S."/>
            <person name="Sikorski J."/>
            <person name="Goker M."/>
            <person name="Woyke T."/>
            <person name="Bristow J."/>
            <person name="Eisen J.A."/>
            <person name="Markowitz V."/>
            <person name="Hugenholtz P."/>
            <person name="Kyrpides N.C."/>
            <person name="Klenk H.P."/>
            <person name="Detter J.C."/>
        </authorList>
    </citation>
    <scope>NUCLEOTIDE SEQUENCE [LARGE SCALE GENOMIC DNA]</scope>
    <source>
        <strain evidence="3">DSM 8271 / FlGlyR</strain>
    </source>
</reference>
<reference evidence="3" key="2">
    <citation type="submission" date="2011-02" db="EMBL/GenBank/DDBJ databases">
        <title>The complete genome of Syntrophobotulus glycolicus DSM 8271.</title>
        <authorList>
            <person name="Lucas S."/>
            <person name="Copeland A."/>
            <person name="Lapidus A."/>
            <person name="Bruce D."/>
            <person name="Goodwin L."/>
            <person name="Pitluck S."/>
            <person name="Kyrpides N."/>
            <person name="Mavromatis K."/>
            <person name="Pagani I."/>
            <person name="Ivanova N."/>
            <person name="Mikhailova N."/>
            <person name="Chertkov O."/>
            <person name="Held B."/>
            <person name="Detter J.C."/>
            <person name="Tapia R."/>
            <person name="Han C."/>
            <person name="Land M."/>
            <person name="Hauser L."/>
            <person name="Markowitz V."/>
            <person name="Cheng J.-F."/>
            <person name="Hugenholtz P."/>
            <person name="Woyke T."/>
            <person name="Wu D."/>
            <person name="Spring S."/>
            <person name="Schroeder M."/>
            <person name="Brambilla E."/>
            <person name="Klenk H.-P."/>
            <person name="Eisen J.A."/>
        </authorList>
    </citation>
    <scope>NUCLEOTIDE SEQUENCE [LARGE SCALE GENOMIC DNA]</scope>
    <source>
        <strain evidence="3">DSM 8271 / FlGlyR</strain>
    </source>
</reference>
<proteinExistence type="predicted"/>
<dbReference type="SUPFAM" id="SSF88713">
    <property type="entry name" value="Glycoside hydrolase/deacetylase"/>
    <property type="match status" value="1"/>
</dbReference>
<dbReference type="AlphaFoldDB" id="F0SUC7"/>
<feature type="domain" description="PEGA" evidence="1">
    <location>
        <begin position="50"/>
        <end position="102"/>
    </location>
</feature>
<organism evidence="2 3">
    <name type="scientific">Syntrophobotulus glycolicus (strain DSM 8271 / FlGlyR)</name>
    <dbReference type="NCBI Taxonomy" id="645991"/>
    <lineage>
        <taxon>Bacteria</taxon>
        <taxon>Bacillati</taxon>
        <taxon>Bacillota</taxon>
        <taxon>Clostridia</taxon>
        <taxon>Eubacteriales</taxon>
        <taxon>Desulfitobacteriaceae</taxon>
        <taxon>Syntrophobotulus</taxon>
    </lineage>
</organism>
<accession>F0SUC7</accession>
<dbReference type="Pfam" id="PF08308">
    <property type="entry name" value="PEGA"/>
    <property type="match status" value="1"/>
</dbReference>
<dbReference type="InterPro" id="IPR013229">
    <property type="entry name" value="PEGA"/>
</dbReference>
<dbReference type="InterPro" id="IPR011330">
    <property type="entry name" value="Glyco_hydro/deAcase_b/a-brl"/>
</dbReference>
<sequence>MGRQKIKKITLCLLLFSLTLTLTVFLVLRYPQPVANLNNQDTAQSIPLQIDTDQIHGIPLYIDHKYIGKSPLSTKLPPGKYRITAKPAGYVGSVRYLTLKPEDPADQKIILPVDQHNYQDFLDEITRLGYQPVRVMDYYDHVPLTKKTMVLRHDVDVSAAYALKLAEMEHAKGIKSTFYFRWSTADPQVIKAIRDMGDEVGLHYETLATYALEHNLQSAQEITPSVKEQLRERLKSEIAEFKQKFGDISTVSSHGADENIRLGVSNYQAIMKGQDPSDFGVIGEAYGEVTDHFTYMSDSGGFWEPFPYPQLESDRGPFYFLIHPIHWASSFHFIHPVHVSSSFNKNLPLPR</sequence>
<dbReference type="eggNOG" id="COG0726">
    <property type="taxonomic scope" value="Bacteria"/>
</dbReference>
<dbReference type="Proteomes" id="UP000007488">
    <property type="component" value="Chromosome"/>
</dbReference>
<dbReference type="HOGENOM" id="CLU_747468_0_0_9"/>